<dbReference type="PANTHER" id="PTHR10744">
    <property type="entry name" value="40S RIBOSOMAL PROTEIN S11 FAMILY MEMBER"/>
    <property type="match status" value="1"/>
</dbReference>
<keyword evidence="5 6" id="KW-0687">Ribonucleoprotein</keyword>
<evidence type="ECO:0000313" key="8">
    <source>
        <dbReference type="EMBL" id="ACY16495.1"/>
    </source>
</evidence>
<dbReference type="eggNOG" id="COG0186">
    <property type="taxonomic scope" value="Bacteria"/>
</dbReference>
<proteinExistence type="inferred from homology"/>
<keyword evidence="3 6" id="KW-0694">RNA-binding</keyword>
<dbReference type="GO" id="GO:0019843">
    <property type="term" value="F:rRNA binding"/>
    <property type="evidence" value="ECO:0007669"/>
    <property type="project" value="UniProtKB-UniRule"/>
</dbReference>
<dbReference type="HAMAP" id="MF_01345_B">
    <property type="entry name" value="Ribosomal_uS17_B"/>
    <property type="match status" value="1"/>
</dbReference>
<name>D0LIB6_HALO1</name>
<dbReference type="GO" id="GO:0003735">
    <property type="term" value="F:structural constituent of ribosome"/>
    <property type="evidence" value="ECO:0007669"/>
    <property type="project" value="UniProtKB-UniRule"/>
</dbReference>
<dbReference type="GO" id="GO:0006412">
    <property type="term" value="P:translation"/>
    <property type="evidence" value="ECO:0007669"/>
    <property type="project" value="UniProtKB-UniRule"/>
</dbReference>
<dbReference type="KEGG" id="hoh:Hoch_3996"/>
<dbReference type="NCBIfam" id="NF004123">
    <property type="entry name" value="PRK05610.1"/>
    <property type="match status" value="1"/>
</dbReference>
<dbReference type="CDD" id="cd00364">
    <property type="entry name" value="Ribosomal_uS17"/>
    <property type="match status" value="1"/>
</dbReference>
<evidence type="ECO:0000313" key="9">
    <source>
        <dbReference type="Proteomes" id="UP000001880"/>
    </source>
</evidence>
<dbReference type="Pfam" id="PF00366">
    <property type="entry name" value="Ribosomal_S17"/>
    <property type="match status" value="1"/>
</dbReference>
<dbReference type="GO" id="GO:0022627">
    <property type="term" value="C:cytosolic small ribosomal subunit"/>
    <property type="evidence" value="ECO:0007669"/>
    <property type="project" value="UniProtKB-UniRule"/>
</dbReference>
<evidence type="ECO:0000256" key="2">
    <source>
        <dbReference type="ARBA" id="ARBA00022730"/>
    </source>
</evidence>
<comment type="similarity">
    <text evidence="1 6 7">Belongs to the universal ribosomal protein uS17 family.</text>
</comment>
<evidence type="ECO:0000256" key="7">
    <source>
        <dbReference type="RuleBase" id="RU003872"/>
    </source>
</evidence>
<dbReference type="PRINTS" id="PR00973">
    <property type="entry name" value="RIBOSOMALS17"/>
</dbReference>
<keyword evidence="2 6" id="KW-0699">rRNA-binding</keyword>
<dbReference type="InterPro" id="IPR019979">
    <property type="entry name" value="Ribosomal_uS17_CS"/>
</dbReference>
<dbReference type="InterPro" id="IPR012340">
    <property type="entry name" value="NA-bd_OB-fold"/>
</dbReference>
<reference evidence="8 9" key="1">
    <citation type="journal article" date="2010" name="Stand. Genomic Sci.">
        <title>Complete genome sequence of Haliangium ochraceum type strain (SMP-2).</title>
        <authorList>
            <consortium name="US DOE Joint Genome Institute (JGI-PGF)"/>
            <person name="Ivanova N."/>
            <person name="Daum C."/>
            <person name="Lang E."/>
            <person name="Abt B."/>
            <person name="Kopitz M."/>
            <person name="Saunders E."/>
            <person name="Lapidus A."/>
            <person name="Lucas S."/>
            <person name="Glavina Del Rio T."/>
            <person name="Nolan M."/>
            <person name="Tice H."/>
            <person name="Copeland A."/>
            <person name="Cheng J.F."/>
            <person name="Chen F."/>
            <person name="Bruce D."/>
            <person name="Goodwin L."/>
            <person name="Pitluck S."/>
            <person name="Mavromatis K."/>
            <person name="Pati A."/>
            <person name="Mikhailova N."/>
            <person name="Chen A."/>
            <person name="Palaniappan K."/>
            <person name="Land M."/>
            <person name="Hauser L."/>
            <person name="Chang Y.J."/>
            <person name="Jeffries C.D."/>
            <person name="Detter J.C."/>
            <person name="Brettin T."/>
            <person name="Rohde M."/>
            <person name="Goker M."/>
            <person name="Bristow J."/>
            <person name="Markowitz V."/>
            <person name="Eisen J.A."/>
            <person name="Hugenholtz P."/>
            <person name="Kyrpides N.C."/>
            <person name="Klenk H.P."/>
        </authorList>
    </citation>
    <scope>NUCLEOTIDE SEQUENCE [LARGE SCALE GENOMIC DNA]</scope>
    <source>
        <strain evidence="9">DSM 14365 / CIP 107738 / JCM 11303 / AJ 13395 / SMP-2</strain>
    </source>
</reference>
<dbReference type="Gene3D" id="2.40.50.140">
    <property type="entry name" value="Nucleic acid-binding proteins"/>
    <property type="match status" value="1"/>
</dbReference>
<evidence type="ECO:0000256" key="1">
    <source>
        <dbReference type="ARBA" id="ARBA00010254"/>
    </source>
</evidence>
<dbReference type="SUPFAM" id="SSF50249">
    <property type="entry name" value="Nucleic acid-binding proteins"/>
    <property type="match status" value="1"/>
</dbReference>
<dbReference type="HOGENOM" id="CLU_073626_1_0_7"/>
<evidence type="ECO:0000256" key="6">
    <source>
        <dbReference type="HAMAP-Rule" id="MF_01345"/>
    </source>
</evidence>
<accession>D0LIB6</accession>
<dbReference type="STRING" id="502025.Hoch_3996"/>
<dbReference type="PANTHER" id="PTHR10744:SF1">
    <property type="entry name" value="SMALL RIBOSOMAL SUBUNIT PROTEIN US17M"/>
    <property type="match status" value="1"/>
</dbReference>
<evidence type="ECO:0000256" key="4">
    <source>
        <dbReference type="ARBA" id="ARBA00022980"/>
    </source>
</evidence>
<organism evidence="8 9">
    <name type="scientific">Haliangium ochraceum (strain DSM 14365 / JCM 11303 / SMP-2)</name>
    <dbReference type="NCBI Taxonomy" id="502025"/>
    <lineage>
        <taxon>Bacteria</taxon>
        <taxon>Pseudomonadati</taxon>
        <taxon>Myxococcota</taxon>
        <taxon>Polyangia</taxon>
        <taxon>Haliangiales</taxon>
        <taxon>Kofleriaceae</taxon>
        <taxon>Haliangium</taxon>
    </lineage>
</organism>
<protein>
    <recommendedName>
        <fullName evidence="6">Small ribosomal subunit protein uS17</fullName>
    </recommendedName>
</protein>
<keyword evidence="9" id="KW-1185">Reference proteome</keyword>
<dbReference type="NCBIfam" id="TIGR03635">
    <property type="entry name" value="uS17_bact"/>
    <property type="match status" value="1"/>
</dbReference>
<keyword evidence="4 6" id="KW-0689">Ribosomal protein</keyword>
<dbReference type="EMBL" id="CP001804">
    <property type="protein sequence ID" value="ACY16495.1"/>
    <property type="molecule type" value="Genomic_DNA"/>
</dbReference>
<dbReference type="InterPro" id="IPR019984">
    <property type="entry name" value="Ribosomal_uS17_bact/chlr"/>
</dbReference>
<dbReference type="InterPro" id="IPR000266">
    <property type="entry name" value="Ribosomal_uS17"/>
</dbReference>
<gene>
    <name evidence="6" type="primary">rpsQ</name>
    <name evidence="8" type="ordered locus">Hoch_3996</name>
</gene>
<dbReference type="PROSITE" id="PS00056">
    <property type="entry name" value="RIBOSOMAL_S17"/>
    <property type="match status" value="1"/>
</dbReference>
<evidence type="ECO:0000256" key="3">
    <source>
        <dbReference type="ARBA" id="ARBA00022884"/>
    </source>
</evidence>
<comment type="subunit">
    <text evidence="6">Part of the 30S ribosomal subunit.</text>
</comment>
<dbReference type="AlphaFoldDB" id="D0LIB6"/>
<evidence type="ECO:0000256" key="5">
    <source>
        <dbReference type="ARBA" id="ARBA00023274"/>
    </source>
</evidence>
<sequence>MSSERGIRRTIAGTVTSAAMDKTVVVAVVRRIRDRRFHKFVTRRVKYKAHDENNTCAVGDVVELIETRPLSKSKRWRVSRTIEKSREVAL</sequence>
<dbReference type="OrthoDB" id="9811714at2"/>
<dbReference type="RefSeq" id="WP_012829094.1">
    <property type="nucleotide sequence ID" value="NC_013440.1"/>
</dbReference>
<comment type="function">
    <text evidence="6">One of the primary rRNA binding proteins, it binds specifically to the 5'-end of 16S ribosomal RNA.</text>
</comment>
<dbReference type="Proteomes" id="UP000001880">
    <property type="component" value="Chromosome"/>
</dbReference>